<dbReference type="Gene3D" id="2.60.40.1180">
    <property type="entry name" value="Golgi alpha-mannosidase II"/>
    <property type="match status" value="1"/>
</dbReference>
<dbReference type="Pfam" id="PF00128">
    <property type="entry name" value="Alpha-amylase"/>
    <property type="match status" value="1"/>
</dbReference>
<dbReference type="InterPro" id="IPR006047">
    <property type="entry name" value="GH13_cat_dom"/>
</dbReference>
<dbReference type="CDD" id="cd11338">
    <property type="entry name" value="AmyAc_CMD"/>
    <property type="match status" value="1"/>
</dbReference>
<dbReference type="SUPFAM" id="SSF51011">
    <property type="entry name" value="Glycosyl hydrolase domain"/>
    <property type="match status" value="1"/>
</dbReference>
<dbReference type="InterPro" id="IPR013783">
    <property type="entry name" value="Ig-like_fold"/>
</dbReference>
<comment type="similarity">
    <text evidence="1">Belongs to the glycosyl hydrolase 13 family.</text>
</comment>
<keyword evidence="5" id="KW-0614">Plasmid</keyword>
<dbReference type="Pfam" id="PF16657">
    <property type="entry name" value="Malt_amylase_C"/>
    <property type="match status" value="1"/>
</dbReference>
<keyword evidence="3" id="KW-0326">Glycosidase</keyword>
<dbReference type="SMART" id="SM00642">
    <property type="entry name" value="Aamy"/>
    <property type="match status" value="1"/>
</dbReference>
<dbReference type="Gene3D" id="2.60.40.10">
    <property type="entry name" value="Immunoglobulins"/>
    <property type="match status" value="1"/>
</dbReference>
<dbReference type="Gene3D" id="3.20.20.80">
    <property type="entry name" value="Glycosidases"/>
    <property type="match status" value="1"/>
</dbReference>
<evidence type="ECO:0000256" key="2">
    <source>
        <dbReference type="ARBA" id="ARBA00022801"/>
    </source>
</evidence>
<evidence type="ECO:0000259" key="4">
    <source>
        <dbReference type="SMART" id="SM00642"/>
    </source>
</evidence>
<dbReference type="PANTHER" id="PTHR10357">
    <property type="entry name" value="ALPHA-AMYLASE FAMILY MEMBER"/>
    <property type="match status" value="1"/>
</dbReference>
<name>A0A810Q497_9FIRM</name>
<accession>A0A810Q497</accession>
<dbReference type="PANTHER" id="PTHR10357:SF210">
    <property type="entry name" value="MALTODEXTRIN GLUCOSIDASE"/>
    <property type="match status" value="1"/>
</dbReference>
<dbReference type="Gene3D" id="3.90.400.10">
    <property type="entry name" value="Oligo-1,6-glucosidase, Domain 2"/>
    <property type="match status" value="1"/>
</dbReference>
<protein>
    <recommendedName>
        <fullName evidence="4">Glycosyl hydrolase family 13 catalytic domain-containing protein</fullName>
    </recommendedName>
</protein>
<geneLocation type="plasmid" evidence="5 6">
    <name>pMM35_01</name>
</geneLocation>
<dbReference type="Proteomes" id="UP000681343">
    <property type="component" value="Plasmid pMM35_01"/>
</dbReference>
<evidence type="ECO:0000256" key="1">
    <source>
        <dbReference type="ARBA" id="ARBA00008061"/>
    </source>
</evidence>
<dbReference type="SUPFAM" id="SSF51445">
    <property type="entry name" value="(Trans)glycosidases"/>
    <property type="match status" value="1"/>
</dbReference>
<evidence type="ECO:0000313" key="5">
    <source>
        <dbReference type="EMBL" id="BCK79563.1"/>
    </source>
</evidence>
<dbReference type="KEGG" id="vfa:MM35RIKEN_17550"/>
<keyword evidence="6" id="KW-1185">Reference proteome</keyword>
<dbReference type="InterPro" id="IPR032091">
    <property type="entry name" value="Malt_amylase-like_C"/>
</dbReference>
<organism evidence="5 6">
    <name type="scientific">Vescimonas fastidiosa</name>
    <dbReference type="NCBI Taxonomy" id="2714353"/>
    <lineage>
        <taxon>Bacteria</taxon>
        <taxon>Bacillati</taxon>
        <taxon>Bacillota</taxon>
        <taxon>Clostridia</taxon>
        <taxon>Eubacteriales</taxon>
        <taxon>Oscillospiraceae</taxon>
        <taxon>Vescimonas</taxon>
    </lineage>
</organism>
<dbReference type="EMBL" id="AP023416">
    <property type="protein sequence ID" value="BCK79563.1"/>
    <property type="molecule type" value="Genomic_DNA"/>
</dbReference>
<dbReference type="InterPro" id="IPR017853">
    <property type="entry name" value="GH"/>
</dbReference>
<dbReference type="GO" id="GO:0005975">
    <property type="term" value="P:carbohydrate metabolic process"/>
    <property type="evidence" value="ECO:0007669"/>
    <property type="project" value="InterPro"/>
</dbReference>
<evidence type="ECO:0000313" key="6">
    <source>
        <dbReference type="Proteomes" id="UP000681343"/>
    </source>
</evidence>
<feature type="domain" description="Glycosyl hydrolase family 13 catalytic" evidence="4">
    <location>
        <begin position="121"/>
        <end position="524"/>
    </location>
</feature>
<dbReference type="GO" id="GO:0016798">
    <property type="term" value="F:hydrolase activity, acting on glycosyl bonds"/>
    <property type="evidence" value="ECO:0007669"/>
    <property type="project" value="UniProtKB-KW"/>
</dbReference>
<dbReference type="AlphaFoldDB" id="A0A810Q497"/>
<dbReference type="RefSeq" id="WP_212821245.1">
    <property type="nucleotide sequence ID" value="NZ_AP023416.1"/>
</dbReference>
<proteinExistence type="inferred from homology"/>
<evidence type="ECO:0000256" key="3">
    <source>
        <dbReference type="ARBA" id="ARBA00023295"/>
    </source>
</evidence>
<reference evidence="5" key="1">
    <citation type="submission" date="2020-09" db="EMBL/GenBank/DDBJ databases">
        <title>New species isolated from human feces.</title>
        <authorList>
            <person name="Kitahara M."/>
            <person name="Shigeno Y."/>
            <person name="Shime M."/>
            <person name="Matsumoto Y."/>
            <person name="Nakamura S."/>
            <person name="Motooka D."/>
            <person name="Fukuoka S."/>
            <person name="Nishikawa H."/>
            <person name="Benno Y."/>
        </authorList>
    </citation>
    <scope>NUCLEOTIDE SEQUENCE</scope>
    <source>
        <strain evidence="5">MM35</strain>
        <plasmid evidence="5">pMM35_01</plasmid>
    </source>
</reference>
<dbReference type="InterPro" id="IPR013780">
    <property type="entry name" value="Glyco_hydro_b"/>
</dbReference>
<gene>
    <name evidence="5" type="ORF">MM35RIKEN_17550</name>
</gene>
<dbReference type="InterPro" id="IPR045857">
    <property type="entry name" value="O16G_dom_2"/>
</dbReference>
<keyword evidence="2" id="KW-0378">Hydrolase</keyword>
<sequence>MSIYFDSKDLQCKNPFGAVLCGTEVSFSLLCSREEDICAGALRLRAEFAGLDRTVPLTPNGGAWRCTVTAPEEPDLLWYDFTLTRGSGETVSLTRSGGPWQLTVYEDTGTPEWFGHGVSYQIFPDRFCRSRLPQPEGLVGERTIHESWEDTPDYLPDEKGEIRNCDFFGGDFRGITEKLDYLQSLSVTTLYLNPIFEAASNHRYNTADYRAVDPMLGTEEDFRELCRQAHKRGMRLLLDGVFNHTGSVSRYFNRDGFYPELGAAQSQASPYYNWYHFTRWPEEYDAWWGIKTLPAVDEGQDSYRAFIIRDRDSVVRRWLRAGADGWRLDVADELPDDFIREIRRAMEEEKPDAVLIGEVWEDGSNKIAYDRRRYLLGRETHGLMNYPFRTAAIDWLLGGDAAAFRERMEELRENYPSPAFYCAMNFLGTHDTARVLTLLAGEPVPESRSQRAAACLSPAGYRRAAARLRLGALLLYAFPGSPTVYYGDEAGMQGYEDPLNRRTYPWGREDAALLAWYRRLGQVRRERPSLQTGSLRYLFAQGGGLVLERRTEKDVTVAALNAGEEALELTLPWAGAVATDAMSGQQFLAVEGRVHLTLPPMGGVLLV</sequence>